<name>A0ABM7IMU6_9MYCO</name>
<gene>
    <name evidence="1" type="ORF">MAUB_58910</name>
</gene>
<proteinExistence type="predicted"/>
<accession>A0ABM7IMU6</accession>
<keyword evidence="2" id="KW-1185">Reference proteome</keyword>
<reference evidence="1 2" key="1">
    <citation type="journal article" date="2019" name="Emerg. Microbes Infect.">
        <title>Comprehensive subspecies identification of 175 nontuberculous mycobacteria species based on 7547 genomic profiles.</title>
        <authorList>
            <person name="Matsumoto Y."/>
            <person name="Kinjo T."/>
            <person name="Motooka D."/>
            <person name="Nabeya D."/>
            <person name="Jung N."/>
            <person name="Uechi K."/>
            <person name="Horii T."/>
            <person name="Iida T."/>
            <person name="Fujita J."/>
            <person name="Nakamura S."/>
        </authorList>
    </citation>
    <scope>NUCLEOTIDE SEQUENCE [LARGE SCALE GENOMIC DNA]</scope>
    <source>
        <strain evidence="1 2">JCM 15296</strain>
    </source>
</reference>
<evidence type="ECO:0000313" key="2">
    <source>
        <dbReference type="Proteomes" id="UP000465609"/>
    </source>
</evidence>
<dbReference type="EMBL" id="AP022577">
    <property type="protein sequence ID" value="BBX88018.1"/>
    <property type="molecule type" value="Genomic_DNA"/>
</dbReference>
<dbReference type="RefSeq" id="WP_138233549.1">
    <property type="nucleotide sequence ID" value="NZ_AP022577.1"/>
</dbReference>
<sequence>MVSAAPVLSSVCAGWAVTAGFAVVTEGDAIELRPEDRNRGSYRIRSRGGGRVELFETDPDDIEVSVLFAVDIDVLEHYLVAPYVL</sequence>
<evidence type="ECO:0000313" key="1">
    <source>
        <dbReference type="EMBL" id="BBX88018.1"/>
    </source>
</evidence>
<dbReference type="Proteomes" id="UP000465609">
    <property type="component" value="Chromosome"/>
</dbReference>
<organism evidence="1 2">
    <name type="scientific">Mycolicibacterium aubagnense</name>
    <dbReference type="NCBI Taxonomy" id="319707"/>
    <lineage>
        <taxon>Bacteria</taxon>
        <taxon>Bacillati</taxon>
        <taxon>Actinomycetota</taxon>
        <taxon>Actinomycetes</taxon>
        <taxon>Mycobacteriales</taxon>
        <taxon>Mycobacteriaceae</taxon>
        <taxon>Mycolicibacterium</taxon>
    </lineage>
</organism>
<protein>
    <submittedName>
        <fullName evidence="1">Uncharacterized protein</fullName>
    </submittedName>
</protein>